<dbReference type="Proteomes" id="UP000565205">
    <property type="component" value="Unassembled WGS sequence"/>
</dbReference>
<sequence length="113" mass="12120">MAKPELGLKRTCVSCGAKFYDLGRVPAECPKCGTEQPVEQPRLRSGNLADERRLKKAAPLPADGDVDVDADVAEDDDAEDDAAIEEDADDLDDDADAIGNEIEVETDGDNDEN</sequence>
<gene>
    <name evidence="2" type="ORF">FHR90_001920</name>
    <name evidence="3" type="ORF">HUK83_10010</name>
</gene>
<dbReference type="RefSeq" id="WP_176624375.1">
    <property type="nucleotide sequence ID" value="NZ_JABXXQ010000193.1"/>
</dbReference>
<dbReference type="EMBL" id="JABXXQ010000193">
    <property type="protein sequence ID" value="NVN30661.1"/>
    <property type="molecule type" value="Genomic_DNA"/>
</dbReference>
<reference evidence="3 5" key="1">
    <citation type="submission" date="2020-06" db="EMBL/GenBank/DDBJ databases">
        <title>Description of novel acetic acid bacteria.</title>
        <authorList>
            <person name="Sombolestani A."/>
        </authorList>
    </citation>
    <scope>NUCLEOTIDE SEQUENCE [LARGE SCALE GENOMIC DNA]</scope>
    <source>
        <strain evidence="3 5">LMG 26838</strain>
    </source>
</reference>
<evidence type="ECO:0000313" key="2">
    <source>
        <dbReference type="EMBL" id="MBB3174084.1"/>
    </source>
</evidence>
<dbReference type="InterPro" id="IPR012644">
    <property type="entry name" value="CHP02300_FYDLN_acid"/>
</dbReference>
<feature type="compositionally biased region" description="Acidic residues" evidence="1">
    <location>
        <begin position="64"/>
        <end position="113"/>
    </location>
</feature>
<evidence type="ECO:0000313" key="4">
    <source>
        <dbReference type="Proteomes" id="UP000557688"/>
    </source>
</evidence>
<protein>
    <submittedName>
        <fullName evidence="3">FYDLN acid domain-containing protein</fullName>
    </submittedName>
</protein>
<dbReference type="AlphaFoldDB" id="A0A839V0K6"/>
<accession>A0A839V0K6</accession>
<evidence type="ECO:0000313" key="5">
    <source>
        <dbReference type="Proteomes" id="UP000565205"/>
    </source>
</evidence>
<evidence type="ECO:0000313" key="3">
    <source>
        <dbReference type="EMBL" id="NVN30661.1"/>
    </source>
</evidence>
<evidence type="ECO:0000256" key="1">
    <source>
        <dbReference type="SAM" id="MobiDB-lite"/>
    </source>
</evidence>
<reference evidence="2 4" key="2">
    <citation type="submission" date="2020-08" db="EMBL/GenBank/DDBJ databases">
        <title>Genomic Encyclopedia of Type Strains, Phase III (KMG-III): the genomes of soil and plant-associated and newly described type strains.</title>
        <authorList>
            <person name="Whitman W."/>
        </authorList>
    </citation>
    <scope>NUCLEOTIDE SEQUENCE [LARGE SCALE GENOMIC DNA]</scope>
    <source>
        <strain evidence="2 4">CECT 8088</strain>
    </source>
</reference>
<comment type="caution">
    <text evidence="2">The sequence shown here is derived from an EMBL/GenBank/DDBJ whole genome shotgun (WGS) entry which is preliminary data.</text>
</comment>
<dbReference type="Pfam" id="PF09538">
    <property type="entry name" value="FYDLN_acid"/>
    <property type="match status" value="1"/>
</dbReference>
<organism evidence="2 4">
    <name type="scientific">Endobacter medicaginis</name>
    <dbReference type="NCBI Taxonomy" id="1181271"/>
    <lineage>
        <taxon>Bacteria</taxon>
        <taxon>Pseudomonadati</taxon>
        <taxon>Pseudomonadota</taxon>
        <taxon>Alphaproteobacteria</taxon>
        <taxon>Acetobacterales</taxon>
        <taxon>Acetobacteraceae</taxon>
        <taxon>Endobacter</taxon>
    </lineage>
</organism>
<dbReference type="Proteomes" id="UP000557688">
    <property type="component" value="Unassembled WGS sequence"/>
</dbReference>
<feature type="region of interest" description="Disordered" evidence="1">
    <location>
        <begin position="31"/>
        <end position="113"/>
    </location>
</feature>
<keyword evidence="4" id="KW-1185">Reference proteome</keyword>
<dbReference type="EMBL" id="JACHXV010000006">
    <property type="protein sequence ID" value="MBB3174084.1"/>
    <property type="molecule type" value="Genomic_DNA"/>
</dbReference>
<name>A0A839V0K6_9PROT</name>
<proteinExistence type="predicted"/>